<keyword evidence="5" id="KW-1000">Mitochondrion outer membrane</keyword>
<organism evidence="10 11">
    <name type="scientific">Microthyrium microscopicum</name>
    <dbReference type="NCBI Taxonomy" id="703497"/>
    <lineage>
        <taxon>Eukaryota</taxon>
        <taxon>Fungi</taxon>
        <taxon>Dikarya</taxon>
        <taxon>Ascomycota</taxon>
        <taxon>Pezizomycotina</taxon>
        <taxon>Dothideomycetes</taxon>
        <taxon>Dothideomycetes incertae sedis</taxon>
        <taxon>Microthyriales</taxon>
        <taxon>Microthyriaceae</taxon>
        <taxon>Microthyrium</taxon>
    </lineage>
</organism>
<evidence type="ECO:0000256" key="1">
    <source>
        <dbReference type="ARBA" id="ARBA00004572"/>
    </source>
</evidence>
<keyword evidence="9" id="KW-0472">Membrane</keyword>
<evidence type="ECO:0000256" key="3">
    <source>
        <dbReference type="ARBA" id="ARBA00022448"/>
    </source>
</evidence>
<evidence type="ECO:0000256" key="6">
    <source>
        <dbReference type="ARBA" id="ARBA00022927"/>
    </source>
</evidence>
<dbReference type="AlphaFoldDB" id="A0A6A6U466"/>
<dbReference type="Pfam" id="PF08038">
    <property type="entry name" value="Tom7"/>
    <property type="match status" value="1"/>
</dbReference>
<evidence type="ECO:0000256" key="5">
    <source>
        <dbReference type="ARBA" id="ARBA00022787"/>
    </source>
</evidence>
<keyword evidence="4" id="KW-0812">Transmembrane</keyword>
<dbReference type="OrthoDB" id="284357at2759"/>
<dbReference type="GO" id="GO:0030150">
    <property type="term" value="P:protein import into mitochondrial matrix"/>
    <property type="evidence" value="ECO:0007669"/>
    <property type="project" value="InterPro"/>
</dbReference>
<dbReference type="PANTHER" id="PTHR34944">
    <property type="entry name" value="MITOCHONDRIAL IMPORT RECEPTOR SUBUNIT TOM7"/>
    <property type="match status" value="1"/>
</dbReference>
<accession>A0A6A6U466</accession>
<keyword evidence="3" id="KW-0813">Transport</keyword>
<keyword evidence="8" id="KW-0496">Mitochondrion</keyword>
<sequence length="90" mass="9872">MQGSVLGQDALNFSIKSNSISKLLCPSLEVSSKALVYIMQLSEDSKERIAKILDISRVAIHYGYIPLILYMGYTRSAPRPSLISLLSPLG</sequence>
<proteinExistence type="inferred from homology"/>
<gene>
    <name evidence="10" type="ORF">BT63DRAFT_458603</name>
</gene>
<evidence type="ECO:0000256" key="2">
    <source>
        <dbReference type="ARBA" id="ARBA00010917"/>
    </source>
</evidence>
<evidence type="ECO:0000313" key="11">
    <source>
        <dbReference type="Proteomes" id="UP000799302"/>
    </source>
</evidence>
<dbReference type="PANTHER" id="PTHR34944:SF2">
    <property type="entry name" value="MITOCHONDRIAL IMPORT RECEPTOR SUBUNIT TOM7"/>
    <property type="match status" value="1"/>
</dbReference>
<comment type="similarity">
    <text evidence="2">Belongs to the Tom7 family.</text>
</comment>
<reference evidence="10" key="1">
    <citation type="journal article" date="2020" name="Stud. Mycol.">
        <title>101 Dothideomycetes genomes: a test case for predicting lifestyles and emergence of pathogens.</title>
        <authorList>
            <person name="Haridas S."/>
            <person name="Albert R."/>
            <person name="Binder M."/>
            <person name="Bloem J."/>
            <person name="Labutti K."/>
            <person name="Salamov A."/>
            <person name="Andreopoulos B."/>
            <person name="Baker S."/>
            <person name="Barry K."/>
            <person name="Bills G."/>
            <person name="Bluhm B."/>
            <person name="Cannon C."/>
            <person name="Castanera R."/>
            <person name="Culley D."/>
            <person name="Daum C."/>
            <person name="Ezra D."/>
            <person name="Gonzalez J."/>
            <person name="Henrissat B."/>
            <person name="Kuo A."/>
            <person name="Liang C."/>
            <person name="Lipzen A."/>
            <person name="Lutzoni F."/>
            <person name="Magnuson J."/>
            <person name="Mondo S."/>
            <person name="Nolan M."/>
            <person name="Ohm R."/>
            <person name="Pangilinan J."/>
            <person name="Park H.-J."/>
            <person name="Ramirez L."/>
            <person name="Alfaro M."/>
            <person name="Sun H."/>
            <person name="Tritt A."/>
            <person name="Yoshinaga Y."/>
            <person name="Zwiers L.-H."/>
            <person name="Turgeon B."/>
            <person name="Goodwin S."/>
            <person name="Spatafora J."/>
            <person name="Crous P."/>
            <person name="Grigoriev I."/>
        </authorList>
    </citation>
    <scope>NUCLEOTIDE SEQUENCE</scope>
    <source>
        <strain evidence="10">CBS 115976</strain>
    </source>
</reference>
<keyword evidence="7" id="KW-1133">Transmembrane helix</keyword>
<dbReference type="EMBL" id="MU004239">
    <property type="protein sequence ID" value="KAF2666237.1"/>
    <property type="molecule type" value="Genomic_DNA"/>
</dbReference>
<evidence type="ECO:0000256" key="8">
    <source>
        <dbReference type="ARBA" id="ARBA00023128"/>
    </source>
</evidence>
<name>A0A6A6U466_9PEZI</name>
<evidence type="ECO:0000256" key="4">
    <source>
        <dbReference type="ARBA" id="ARBA00022692"/>
    </source>
</evidence>
<keyword evidence="11" id="KW-1185">Reference proteome</keyword>
<evidence type="ECO:0000256" key="9">
    <source>
        <dbReference type="ARBA" id="ARBA00023136"/>
    </source>
</evidence>
<evidence type="ECO:0000313" key="10">
    <source>
        <dbReference type="EMBL" id="KAF2666237.1"/>
    </source>
</evidence>
<protein>
    <submittedName>
        <fullName evidence="10">Tom7-domain-containing protein</fullName>
    </submittedName>
</protein>
<evidence type="ECO:0000256" key="7">
    <source>
        <dbReference type="ARBA" id="ARBA00022989"/>
    </source>
</evidence>
<dbReference type="Proteomes" id="UP000799302">
    <property type="component" value="Unassembled WGS sequence"/>
</dbReference>
<dbReference type="InterPro" id="IPR012621">
    <property type="entry name" value="Tom7"/>
</dbReference>
<keyword evidence="6" id="KW-0653">Protein transport</keyword>
<comment type="subcellular location">
    <subcellularLocation>
        <location evidence="1">Mitochondrion outer membrane</location>
        <topology evidence="1">Single-pass membrane protein</topology>
    </subcellularLocation>
</comment>
<dbReference type="GO" id="GO:0005742">
    <property type="term" value="C:mitochondrial outer membrane translocase complex"/>
    <property type="evidence" value="ECO:0007669"/>
    <property type="project" value="InterPro"/>
</dbReference>
<dbReference type="GO" id="GO:0045040">
    <property type="term" value="P:protein insertion into mitochondrial outer membrane"/>
    <property type="evidence" value="ECO:0007669"/>
    <property type="project" value="TreeGrafter"/>
</dbReference>